<dbReference type="InterPro" id="IPR018764">
    <property type="entry name" value="RskA_C"/>
</dbReference>
<dbReference type="eggNOG" id="COG5343">
    <property type="taxonomic scope" value="Bacteria"/>
</dbReference>
<evidence type="ECO:0000313" key="12">
    <source>
        <dbReference type="EMBL" id="GAC80711.1"/>
    </source>
</evidence>
<dbReference type="Proteomes" id="UP000035009">
    <property type="component" value="Unassembled WGS sequence"/>
</dbReference>
<feature type="domain" description="Anti-sigma K factor RskA C-terminal" evidence="11">
    <location>
        <begin position="86"/>
        <end position="222"/>
    </location>
</feature>
<evidence type="ECO:0000256" key="8">
    <source>
        <dbReference type="ARBA" id="ARBA00029829"/>
    </source>
</evidence>
<keyword evidence="7" id="KW-0804">Transcription</keyword>
<evidence type="ECO:0000256" key="10">
    <source>
        <dbReference type="SAM" id="Phobius"/>
    </source>
</evidence>
<evidence type="ECO:0000256" key="2">
    <source>
        <dbReference type="ARBA" id="ARBA00022475"/>
    </source>
</evidence>
<dbReference type="AlphaFoldDB" id="M3TGX6"/>
<evidence type="ECO:0000313" key="13">
    <source>
        <dbReference type="Proteomes" id="UP000035009"/>
    </source>
</evidence>
<proteinExistence type="predicted"/>
<name>M3TGX6_GORML</name>
<evidence type="ECO:0000256" key="4">
    <source>
        <dbReference type="ARBA" id="ARBA00022989"/>
    </source>
</evidence>
<feature type="transmembrane region" description="Helical" evidence="10">
    <location>
        <begin position="84"/>
        <end position="104"/>
    </location>
</feature>
<evidence type="ECO:0000256" key="9">
    <source>
        <dbReference type="ARBA" id="ARBA00030803"/>
    </source>
</evidence>
<organism evidence="12 13">
    <name type="scientific">Gordonia malaquae NBRC 108250</name>
    <dbReference type="NCBI Taxonomy" id="1223542"/>
    <lineage>
        <taxon>Bacteria</taxon>
        <taxon>Bacillati</taxon>
        <taxon>Actinomycetota</taxon>
        <taxon>Actinomycetes</taxon>
        <taxon>Mycobacteriales</taxon>
        <taxon>Gordoniaceae</taxon>
        <taxon>Gordonia</taxon>
    </lineage>
</organism>
<accession>M3TGX6</accession>
<keyword evidence="2" id="KW-1003">Cell membrane</keyword>
<keyword evidence="3 10" id="KW-0812">Transmembrane</keyword>
<gene>
    <name evidence="12" type="ORF">GM1_020_00750</name>
</gene>
<sequence length="230" mass="24125">MTTDEHPLDALGALAVDAVDDVERRRLLRHVDDCPSCGAELDNLREAAAMMSTDVEQVPERLRSAVLAATHSPKPRHDRRAKRLMVAAAVGLVVVGGGIGAAVWSSNRAGDAPPIVLHDDTMRQVLAAPDMEKATGTVGDGTIAAMYAPSMRATVVTVADLPATEPEMGYQVWITVGGRKKSAGVVRSGAGDTSVVMADMDRPGDIGLSVEPMAGSHQPSSPMVVTIPMR</sequence>
<comment type="subcellular location">
    <subcellularLocation>
        <location evidence="1">Cell membrane</location>
        <topology evidence="1">Single-pass membrane protein</topology>
    </subcellularLocation>
</comment>
<dbReference type="STRING" id="410332.SAMN04488550_1470"/>
<protein>
    <recommendedName>
        <fullName evidence="9">Regulator of SigK</fullName>
    </recommendedName>
    <alternativeName>
        <fullName evidence="8">Sigma-K anti-sigma factor RskA</fullName>
    </alternativeName>
</protein>
<keyword evidence="5" id="KW-0805">Transcription regulation</keyword>
<dbReference type="OrthoDB" id="153510at2"/>
<evidence type="ECO:0000256" key="5">
    <source>
        <dbReference type="ARBA" id="ARBA00023015"/>
    </source>
</evidence>
<dbReference type="GO" id="GO:0005886">
    <property type="term" value="C:plasma membrane"/>
    <property type="evidence" value="ECO:0007669"/>
    <property type="project" value="UniProtKB-SubCell"/>
</dbReference>
<keyword evidence="6 10" id="KW-0472">Membrane</keyword>
<evidence type="ECO:0000256" key="7">
    <source>
        <dbReference type="ARBA" id="ARBA00023163"/>
    </source>
</evidence>
<evidence type="ECO:0000256" key="6">
    <source>
        <dbReference type="ARBA" id="ARBA00023136"/>
    </source>
</evidence>
<dbReference type="GO" id="GO:0016989">
    <property type="term" value="F:sigma factor antagonist activity"/>
    <property type="evidence" value="ECO:0007669"/>
    <property type="project" value="TreeGrafter"/>
</dbReference>
<reference evidence="12 13" key="1">
    <citation type="submission" date="2013-02" db="EMBL/GenBank/DDBJ databases">
        <title>Whole genome shotgun sequence of Gordonia malaquae NBRC 108250.</title>
        <authorList>
            <person name="Yoshida I."/>
            <person name="Hosoyama A."/>
            <person name="Tsuchikane K."/>
            <person name="Ando Y."/>
            <person name="Baba S."/>
            <person name="Ohji S."/>
            <person name="Hamada M."/>
            <person name="Tamura T."/>
            <person name="Yamazoe A."/>
            <person name="Yamazaki S."/>
            <person name="Fujita N."/>
        </authorList>
    </citation>
    <scope>NUCLEOTIDE SEQUENCE [LARGE SCALE GENOMIC DNA]</scope>
    <source>
        <strain evidence="12 13">NBRC 108250</strain>
    </source>
</reference>
<evidence type="ECO:0000256" key="3">
    <source>
        <dbReference type="ARBA" id="ARBA00022692"/>
    </source>
</evidence>
<evidence type="ECO:0000259" key="11">
    <source>
        <dbReference type="Pfam" id="PF10099"/>
    </source>
</evidence>
<dbReference type="InterPro" id="IPR051474">
    <property type="entry name" value="Anti-sigma-K/W_factor"/>
</dbReference>
<keyword evidence="13" id="KW-1185">Reference proteome</keyword>
<keyword evidence="4 10" id="KW-1133">Transmembrane helix</keyword>
<dbReference type="RefSeq" id="WP_008379899.1">
    <property type="nucleotide sequence ID" value="NZ_BAOP01000020.1"/>
</dbReference>
<dbReference type="Pfam" id="PF10099">
    <property type="entry name" value="RskA_C"/>
    <property type="match status" value="1"/>
</dbReference>
<dbReference type="PANTHER" id="PTHR37461:SF1">
    <property type="entry name" value="ANTI-SIGMA-K FACTOR RSKA"/>
    <property type="match status" value="1"/>
</dbReference>
<comment type="caution">
    <text evidence="12">The sequence shown here is derived from an EMBL/GenBank/DDBJ whole genome shotgun (WGS) entry which is preliminary data.</text>
</comment>
<dbReference type="EMBL" id="BAOP01000020">
    <property type="protein sequence ID" value="GAC80711.1"/>
    <property type="molecule type" value="Genomic_DNA"/>
</dbReference>
<dbReference type="GO" id="GO:0006417">
    <property type="term" value="P:regulation of translation"/>
    <property type="evidence" value="ECO:0007669"/>
    <property type="project" value="TreeGrafter"/>
</dbReference>
<dbReference type="Gene3D" id="1.10.10.1320">
    <property type="entry name" value="Anti-sigma factor, zinc-finger domain"/>
    <property type="match status" value="1"/>
</dbReference>
<evidence type="ECO:0000256" key="1">
    <source>
        <dbReference type="ARBA" id="ARBA00004162"/>
    </source>
</evidence>
<dbReference type="InterPro" id="IPR041916">
    <property type="entry name" value="Anti_sigma_zinc_sf"/>
</dbReference>
<dbReference type="PANTHER" id="PTHR37461">
    <property type="entry name" value="ANTI-SIGMA-K FACTOR RSKA"/>
    <property type="match status" value="1"/>
</dbReference>